<dbReference type="AlphaFoldDB" id="A0AAW4FRV4"/>
<dbReference type="Proteomes" id="UP000744980">
    <property type="component" value="Unassembled WGS sequence"/>
</dbReference>
<evidence type="ECO:0000256" key="1">
    <source>
        <dbReference type="SAM" id="MobiDB-lite"/>
    </source>
</evidence>
<organism evidence="2 3">
    <name type="scientific">Ensifer canadensis</name>
    <dbReference type="NCBI Taxonomy" id="555315"/>
    <lineage>
        <taxon>Bacteria</taxon>
        <taxon>Pseudomonadati</taxon>
        <taxon>Pseudomonadota</taxon>
        <taxon>Alphaproteobacteria</taxon>
        <taxon>Hyphomicrobiales</taxon>
        <taxon>Rhizobiaceae</taxon>
        <taxon>Sinorhizobium/Ensifer group</taxon>
        <taxon>Ensifer</taxon>
    </lineage>
</organism>
<protein>
    <submittedName>
        <fullName evidence="2">Uncharacterized protein</fullName>
    </submittedName>
</protein>
<evidence type="ECO:0000313" key="3">
    <source>
        <dbReference type="Proteomes" id="UP000744980"/>
    </source>
</evidence>
<reference evidence="2 3" key="1">
    <citation type="submission" date="2020-01" db="EMBL/GenBank/DDBJ databases">
        <title>Draft genome assembly of Ensifer adhaerens T173.</title>
        <authorList>
            <person name="Craig J.E."/>
            <person name="Stinchcombe J.R."/>
        </authorList>
    </citation>
    <scope>NUCLEOTIDE SEQUENCE [LARGE SCALE GENOMIC DNA]</scope>
    <source>
        <strain evidence="2 3">T173</strain>
    </source>
</reference>
<evidence type="ECO:0000313" key="2">
    <source>
        <dbReference type="EMBL" id="MBM3094057.1"/>
    </source>
</evidence>
<feature type="region of interest" description="Disordered" evidence="1">
    <location>
        <begin position="52"/>
        <end position="77"/>
    </location>
</feature>
<keyword evidence="3" id="KW-1185">Reference proteome</keyword>
<dbReference type="RefSeq" id="WP_203529001.1">
    <property type="nucleotide sequence ID" value="NZ_CP083375.1"/>
</dbReference>
<comment type="caution">
    <text evidence="2">The sequence shown here is derived from an EMBL/GenBank/DDBJ whole genome shotgun (WGS) entry which is preliminary data.</text>
</comment>
<accession>A0AAW4FRV4</accession>
<name>A0AAW4FRV4_9HYPH</name>
<gene>
    <name evidence="2" type="ORF">GFB56_25250</name>
</gene>
<proteinExistence type="predicted"/>
<sequence>MRTTRNSIERLRLEKEADAGRNLLEKERLERAAQKAKNAADGLAAGLTELSNGNVTYRSDNPSITIASSTSSRPISR</sequence>
<dbReference type="EMBL" id="WXFA01000021">
    <property type="protein sequence ID" value="MBM3094057.1"/>
    <property type="molecule type" value="Genomic_DNA"/>
</dbReference>